<dbReference type="Proteomes" id="UP000789390">
    <property type="component" value="Unassembled WGS sequence"/>
</dbReference>
<dbReference type="InterPro" id="IPR007991">
    <property type="entry name" value="RNA_pol_I_trans_ini_fac_RRN3"/>
</dbReference>
<reference evidence="2" key="1">
    <citation type="submission" date="2021-11" db="EMBL/GenBank/DDBJ databases">
        <authorList>
            <person name="Schell T."/>
        </authorList>
    </citation>
    <scope>NUCLEOTIDE SEQUENCE</scope>
    <source>
        <strain evidence="2">M5</strain>
    </source>
</reference>
<evidence type="ECO:0000313" key="3">
    <source>
        <dbReference type="Proteomes" id="UP000789390"/>
    </source>
</evidence>
<dbReference type="GO" id="GO:0006361">
    <property type="term" value="P:transcription initiation at RNA polymerase I promoter"/>
    <property type="evidence" value="ECO:0007669"/>
    <property type="project" value="InterPro"/>
</dbReference>
<organism evidence="2 3">
    <name type="scientific">Daphnia galeata</name>
    <dbReference type="NCBI Taxonomy" id="27404"/>
    <lineage>
        <taxon>Eukaryota</taxon>
        <taxon>Metazoa</taxon>
        <taxon>Ecdysozoa</taxon>
        <taxon>Arthropoda</taxon>
        <taxon>Crustacea</taxon>
        <taxon>Branchiopoda</taxon>
        <taxon>Diplostraca</taxon>
        <taxon>Cladocera</taxon>
        <taxon>Anomopoda</taxon>
        <taxon>Daphniidae</taxon>
        <taxon>Daphnia</taxon>
    </lineage>
</organism>
<keyword evidence="3" id="KW-1185">Reference proteome</keyword>
<comment type="similarity">
    <text evidence="1">Belongs to the RRN3 family.</text>
</comment>
<proteinExistence type="inferred from homology"/>
<dbReference type="OrthoDB" id="26970at2759"/>
<name>A0A8J2WLG0_9CRUS</name>
<dbReference type="PANTHER" id="PTHR12790:SF0">
    <property type="entry name" value="RNA POLYMERASE I-SPECIFIC TRANSCRIPTION INITIATION FACTOR RRN3-RELATED"/>
    <property type="match status" value="1"/>
</dbReference>
<evidence type="ECO:0008006" key="4">
    <source>
        <dbReference type="Google" id="ProtNLM"/>
    </source>
</evidence>
<dbReference type="AlphaFoldDB" id="A0A8J2WLG0"/>
<dbReference type="GO" id="GO:0001181">
    <property type="term" value="F:RNA polymerase I general transcription initiation factor activity"/>
    <property type="evidence" value="ECO:0007669"/>
    <property type="project" value="InterPro"/>
</dbReference>
<accession>A0A8J2WLG0</accession>
<dbReference type="GO" id="GO:0001042">
    <property type="term" value="F:RNA polymerase I core binding"/>
    <property type="evidence" value="ECO:0007669"/>
    <property type="project" value="TreeGrafter"/>
</dbReference>
<dbReference type="GO" id="GO:0005634">
    <property type="term" value="C:nucleus"/>
    <property type="evidence" value="ECO:0007669"/>
    <property type="project" value="TreeGrafter"/>
</dbReference>
<comment type="caution">
    <text evidence="2">The sequence shown here is derived from an EMBL/GenBank/DDBJ whole genome shotgun (WGS) entry which is preliminary data.</text>
</comment>
<dbReference type="EMBL" id="CAKKLH010000290">
    <property type="protein sequence ID" value="CAH0109072.1"/>
    <property type="molecule type" value="Genomic_DNA"/>
</dbReference>
<evidence type="ECO:0000313" key="2">
    <source>
        <dbReference type="EMBL" id="CAH0109072.1"/>
    </source>
</evidence>
<evidence type="ECO:0000256" key="1">
    <source>
        <dbReference type="ARBA" id="ARBA00010098"/>
    </source>
</evidence>
<protein>
    <recommendedName>
        <fullName evidence="4">RNA polymerase I-specific transcription initiation factor RRN3</fullName>
    </recommendedName>
</protein>
<gene>
    <name evidence="2" type="ORF">DGAL_LOCUS12534</name>
</gene>
<sequence>MASTNCSPLPSILKTSGLSMSSKKLAMPNQVRFDPRSTIDVASILMEYIEGKSEAKYRQLLNLKNDPTVHDEFLFMILKQVNDSISLLSPKVEAFVDALLHISWTARQQPILDEYLTFLQTLVSAHTFYCKPVVRMLVSHLTFNSQCEVSTANVHLVLRGILELIPLSQSIIWDALNDGFPYIGSTSAAQVNYIRNLLHFVEYHKMSGPRVLNLIIGRIIKLDSRVSREDLLQKYQCSMVFDDEVLNQAAQTLDEIMKVMFELCQRKCQDPWDVHRNFYQDMYSSFESLILPASGIHHVHYLMFYICSTKPALYETFTERLWVIFLTPSSQLNIRKSCADYLASFLGRASFVPLQYVVNCLDRVCKWIHAYLDRQLKGEGAAIFKIRAHAAFYAACHIPFYVVAARHRDIMNNKKLLGQLQALDLNRIVSSPLNPLRYCHDTTVRQFAESASHLQILYCHTIIINNQRVCIPEATTDTFVMDTEYPFEKYLLPLSMDFVSPLVCDKPIGRDDSLYDSDQIMEELLSESPRVGGFMHHFMG</sequence>
<dbReference type="Pfam" id="PF05327">
    <property type="entry name" value="RRN3"/>
    <property type="match status" value="2"/>
</dbReference>
<dbReference type="PANTHER" id="PTHR12790">
    <property type="entry name" value="TRANSCRIPTION INITIATION FACTOR IA RRN3"/>
    <property type="match status" value="1"/>
</dbReference>